<dbReference type="InterPro" id="IPR001433">
    <property type="entry name" value="OxRdtase_FAD/NAD-bd"/>
</dbReference>
<dbReference type="SUPFAM" id="SSF52343">
    <property type="entry name" value="Ferredoxin reductase-like, C-terminal NADP-linked domain"/>
    <property type="match status" value="1"/>
</dbReference>
<feature type="binding site" evidence="1">
    <location>
        <position position="233"/>
    </location>
    <ligand>
        <name>[2Fe-2S] cluster</name>
        <dbReference type="ChEBI" id="CHEBI:190135"/>
    </ligand>
</feature>
<dbReference type="PANTHER" id="PTHR43513:SF1">
    <property type="entry name" value="ANAEROBIC SULFITE REDUCTASE SUBUNIT B"/>
    <property type="match status" value="1"/>
</dbReference>
<reference evidence="3 4" key="1">
    <citation type="submission" date="2017-09" db="EMBL/GenBank/DDBJ databases">
        <authorList>
            <person name="Ehlers B."/>
            <person name="Leendertz F.H."/>
        </authorList>
    </citation>
    <scope>NUCLEOTIDE SEQUENCE [LARGE SCALE GENOMIC DNA]</scope>
    <source>
        <strain evidence="3 4">CGMCC 4.6857</strain>
    </source>
</reference>
<dbReference type="Gene3D" id="3.40.50.80">
    <property type="entry name" value="Nucleotide-binding domain of ferredoxin-NADP reductase (FNR) module"/>
    <property type="match status" value="1"/>
</dbReference>
<gene>
    <name evidence="3" type="ORF">SAMN05421748_120105</name>
</gene>
<feature type="binding site" evidence="1">
    <location>
        <position position="241"/>
    </location>
    <ligand>
        <name>[2Fe-2S] cluster</name>
        <dbReference type="ChEBI" id="CHEBI:190135"/>
    </ligand>
</feature>
<keyword evidence="1" id="KW-0408">Iron</keyword>
<organism evidence="3 4">
    <name type="scientific">Paractinoplanes atraurantiacus</name>
    <dbReference type="NCBI Taxonomy" id="1036182"/>
    <lineage>
        <taxon>Bacteria</taxon>
        <taxon>Bacillati</taxon>
        <taxon>Actinomycetota</taxon>
        <taxon>Actinomycetes</taxon>
        <taxon>Micromonosporales</taxon>
        <taxon>Micromonosporaceae</taxon>
        <taxon>Paractinoplanes</taxon>
    </lineage>
</organism>
<dbReference type="EMBL" id="OBDY01000020">
    <property type="protein sequence ID" value="SNY59302.1"/>
    <property type="molecule type" value="Genomic_DNA"/>
</dbReference>
<dbReference type="Proteomes" id="UP000219612">
    <property type="component" value="Unassembled WGS sequence"/>
</dbReference>
<evidence type="ECO:0000256" key="1">
    <source>
        <dbReference type="PIRSR" id="PIRSR006816-2"/>
    </source>
</evidence>
<dbReference type="OrthoDB" id="9796486at2"/>
<evidence type="ECO:0000313" key="4">
    <source>
        <dbReference type="Proteomes" id="UP000219612"/>
    </source>
</evidence>
<dbReference type="PROSITE" id="PS51384">
    <property type="entry name" value="FAD_FR"/>
    <property type="match status" value="1"/>
</dbReference>
<dbReference type="InterPro" id="IPR039261">
    <property type="entry name" value="FNR_nucleotide-bd"/>
</dbReference>
<evidence type="ECO:0000313" key="3">
    <source>
        <dbReference type="EMBL" id="SNY59302.1"/>
    </source>
</evidence>
<comment type="cofactor">
    <cofactor evidence="1">
        <name>[2Fe-2S] cluster</name>
        <dbReference type="ChEBI" id="CHEBI:190135"/>
    </cofactor>
    <text evidence="1">Binds 1 [2Fe-2S] cluster per subunit.</text>
</comment>
<dbReference type="AlphaFoldDB" id="A0A285JG99"/>
<feature type="binding site" evidence="1">
    <location>
        <position position="238"/>
    </location>
    <ligand>
        <name>[2Fe-2S] cluster</name>
        <dbReference type="ChEBI" id="CHEBI:190135"/>
    </ligand>
</feature>
<dbReference type="SUPFAM" id="SSF63380">
    <property type="entry name" value="Riboflavin synthase domain-like"/>
    <property type="match status" value="1"/>
</dbReference>
<dbReference type="InterPro" id="IPR012165">
    <property type="entry name" value="Cyt_c3_hydrogenase_gsu"/>
</dbReference>
<sequence length="269" mass="28326">MNAVVPVPHRIVDRRVDTADTVTVELAPVGEALPAFRPGQFAMLTAYGIGDVPISVSGRHGARPLHTIRAVGAVTRALHDAAPGDVIGVRGPFGTAWDVASAAGHDVIVVAGGIGLAPLRPVVERVLADRSAFGRVAILAGAREPAELLYADARRQWATQAQVRTTVDRAADGWKGPVGLVTALIPGMDVDHAAAAAFVCGPEAMMWFTVQALLERGVPAARIQVSLERNMRCGLGWCGHCQLGPLLLCRDGPVVGYPVAEPLMRVREL</sequence>
<proteinExistence type="predicted"/>
<dbReference type="Pfam" id="PF10418">
    <property type="entry name" value="DHODB_Fe-S_bind"/>
    <property type="match status" value="1"/>
</dbReference>
<dbReference type="GO" id="GO:0051537">
    <property type="term" value="F:2 iron, 2 sulfur cluster binding"/>
    <property type="evidence" value="ECO:0007669"/>
    <property type="project" value="UniProtKB-KW"/>
</dbReference>
<dbReference type="PANTHER" id="PTHR43513">
    <property type="entry name" value="DIHYDROOROTATE DEHYDROGENASE B (NAD(+)), ELECTRON TRANSFER SUBUNIT"/>
    <property type="match status" value="1"/>
</dbReference>
<feature type="binding site" evidence="1">
    <location>
        <position position="249"/>
    </location>
    <ligand>
        <name>[2Fe-2S] cluster</name>
        <dbReference type="ChEBI" id="CHEBI:190135"/>
    </ligand>
</feature>
<dbReference type="InterPro" id="IPR019480">
    <property type="entry name" value="Dihydroorotate_DH_Fe-S-bd"/>
</dbReference>
<keyword evidence="1" id="KW-0411">Iron-sulfur</keyword>
<dbReference type="Pfam" id="PF00175">
    <property type="entry name" value="NAD_binding_1"/>
    <property type="match status" value="1"/>
</dbReference>
<dbReference type="Gene3D" id="2.40.30.10">
    <property type="entry name" value="Translation factors"/>
    <property type="match status" value="1"/>
</dbReference>
<name>A0A285JG99_9ACTN</name>
<dbReference type="GO" id="GO:0016491">
    <property type="term" value="F:oxidoreductase activity"/>
    <property type="evidence" value="ECO:0007669"/>
    <property type="project" value="InterPro"/>
</dbReference>
<dbReference type="RefSeq" id="WP_097325666.1">
    <property type="nucleotide sequence ID" value="NZ_OBDY01000020.1"/>
</dbReference>
<keyword evidence="4" id="KW-1185">Reference proteome</keyword>
<accession>A0A285JG99</accession>
<dbReference type="InterPro" id="IPR017927">
    <property type="entry name" value="FAD-bd_FR_type"/>
</dbReference>
<dbReference type="GO" id="GO:0050660">
    <property type="term" value="F:flavin adenine dinucleotide binding"/>
    <property type="evidence" value="ECO:0007669"/>
    <property type="project" value="InterPro"/>
</dbReference>
<feature type="domain" description="FAD-binding FR-type" evidence="2">
    <location>
        <begin position="4"/>
        <end position="99"/>
    </location>
</feature>
<keyword evidence="1" id="KW-0001">2Fe-2S</keyword>
<dbReference type="CDD" id="cd06221">
    <property type="entry name" value="sulfite_reductase_like"/>
    <property type="match status" value="1"/>
</dbReference>
<keyword evidence="1" id="KW-0479">Metal-binding</keyword>
<dbReference type="PRINTS" id="PR00410">
    <property type="entry name" value="PHEHYDRXLASE"/>
</dbReference>
<evidence type="ECO:0000259" key="2">
    <source>
        <dbReference type="PROSITE" id="PS51384"/>
    </source>
</evidence>
<dbReference type="GO" id="GO:0006221">
    <property type="term" value="P:pyrimidine nucleotide biosynthetic process"/>
    <property type="evidence" value="ECO:0007669"/>
    <property type="project" value="InterPro"/>
</dbReference>
<protein>
    <submittedName>
        <fullName evidence="3">NAD(P)H-flavin reductase</fullName>
    </submittedName>
</protein>
<dbReference type="InterPro" id="IPR050353">
    <property type="entry name" value="PyrK_electron_transfer"/>
</dbReference>
<dbReference type="InterPro" id="IPR017938">
    <property type="entry name" value="Riboflavin_synthase-like_b-brl"/>
</dbReference>
<dbReference type="GO" id="GO:0046872">
    <property type="term" value="F:metal ion binding"/>
    <property type="evidence" value="ECO:0007669"/>
    <property type="project" value="UniProtKB-KW"/>
</dbReference>
<dbReference type="PIRSF" id="PIRSF006816">
    <property type="entry name" value="Cyc3_hyd_g"/>
    <property type="match status" value="1"/>
</dbReference>